<comment type="similarity">
    <text evidence="1">Belongs to the short-chain dehydrogenases/reductases (SDR) family.</text>
</comment>
<gene>
    <name evidence="4" type="ORF">EJP67_08250</name>
</gene>
<sequence length="258" mass="26016">MASSTASSFASSSSVLAGKVAFVTGGSRGIGAAIVRRLARDGAAVAFSYAASAAPADELVRSIQSEGGRALALKIDSADAAALTAGIDEAARTFGRIDILVNNAGVFLGGTLDEFSLEDFDKTLAINVRAVFVAAKAASRHMGEGGRIINIGSTNAERMPWPGGSAYAMSKSALVGLVQGLSRDLGPRGITVNNVQPGPVNTDMNPVDGPNAASMHGLMALARHGHPDEIAAMVGYLASPEAGFVTGASLNIDGGFAA</sequence>
<organism evidence="4 5">
    <name type="scientific">Variovorax guangxiensis</name>
    <dbReference type="NCBI Taxonomy" id="1775474"/>
    <lineage>
        <taxon>Bacteria</taxon>
        <taxon>Pseudomonadati</taxon>
        <taxon>Pseudomonadota</taxon>
        <taxon>Betaproteobacteria</taxon>
        <taxon>Burkholderiales</taxon>
        <taxon>Comamonadaceae</taxon>
        <taxon>Variovorax</taxon>
    </lineage>
</organism>
<dbReference type="RefSeq" id="WP_126021215.1">
    <property type="nucleotide sequence ID" value="NZ_RXFT01000002.1"/>
</dbReference>
<dbReference type="InterPro" id="IPR002347">
    <property type="entry name" value="SDR_fam"/>
</dbReference>
<evidence type="ECO:0000256" key="1">
    <source>
        <dbReference type="ARBA" id="ARBA00006484"/>
    </source>
</evidence>
<dbReference type="SUPFAM" id="SSF51735">
    <property type="entry name" value="NAD(P)-binding Rossmann-fold domains"/>
    <property type="match status" value="1"/>
</dbReference>
<dbReference type="EMBL" id="RXFT01000002">
    <property type="protein sequence ID" value="RUR67054.1"/>
    <property type="molecule type" value="Genomic_DNA"/>
</dbReference>
<dbReference type="PANTHER" id="PTHR43639:SF1">
    <property type="entry name" value="SHORT-CHAIN DEHYDROGENASE_REDUCTASE FAMILY PROTEIN"/>
    <property type="match status" value="1"/>
</dbReference>
<dbReference type="AlphaFoldDB" id="A0A3S0ZMA2"/>
<dbReference type="SMART" id="SM00822">
    <property type="entry name" value="PKS_KR"/>
    <property type="match status" value="1"/>
</dbReference>
<dbReference type="Gene3D" id="3.40.50.720">
    <property type="entry name" value="NAD(P)-binding Rossmann-like Domain"/>
    <property type="match status" value="1"/>
</dbReference>
<name>A0A3S0ZMA2_9BURK</name>
<dbReference type="FunFam" id="3.40.50.720:FF:000084">
    <property type="entry name" value="Short-chain dehydrogenase reductase"/>
    <property type="match status" value="1"/>
</dbReference>
<dbReference type="PANTHER" id="PTHR43639">
    <property type="entry name" value="OXIDOREDUCTASE, SHORT-CHAIN DEHYDROGENASE/REDUCTASE FAMILY (AFU_ORTHOLOGUE AFUA_5G02870)"/>
    <property type="match status" value="1"/>
</dbReference>
<accession>A0A3S0ZMA2</accession>
<proteinExistence type="inferred from homology"/>
<evidence type="ECO:0000259" key="3">
    <source>
        <dbReference type="SMART" id="SM00822"/>
    </source>
</evidence>
<dbReference type="PRINTS" id="PR00080">
    <property type="entry name" value="SDRFAMILY"/>
</dbReference>
<dbReference type="OrthoDB" id="9803333at2"/>
<dbReference type="InterPro" id="IPR057326">
    <property type="entry name" value="KR_dom"/>
</dbReference>
<evidence type="ECO:0000256" key="2">
    <source>
        <dbReference type="ARBA" id="ARBA00023002"/>
    </source>
</evidence>
<protein>
    <submittedName>
        <fullName evidence="4">SDR family oxidoreductase</fullName>
    </submittedName>
</protein>
<dbReference type="PRINTS" id="PR00081">
    <property type="entry name" value="GDHRDH"/>
</dbReference>
<evidence type="ECO:0000313" key="5">
    <source>
        <dbReference type="Proteomes" id="UP000281118"/>
    </source>
</evidence>
<feature type="domain" description="Ketoreductase" evidence="3">
    <location>
        <begin position="19"/>
        <end position="198"/>
    </location>
</feature>
<dbReference type="Pfam" id="PF13561">
    <property type="entry name" value="adh_short_C2"/>
    <property type="match status" value="1"/>
</dbReference>
<dbReference type="InterPro" id="IPR036291">
    <property type="entry name" value="NAD(P)-bd_dom_sf"/>
</dbReference>
<evidence type="ECO:0000313" key="4">
    <source>
        <dbReference type="EMBL" id="RUR67054.1"/>
    </source>
</evidence>
<comment type="caution">
    <text evidence="4">The sequence shown here is derived from an EMBL/GenBank/DDBJ whole genome shotgun (WGS) entry which is preliminary data.</text>
</comment>
<keyword evidence="2" id="KW-0560">Oxidoreductase</keyword>
<reference evidence="4 5" key="1">
    <citation type="submission" date="2018-12" db="EMBL/GenBank/DDBJ databases">
        <title>The genome sequences of Variovorax guangxiensis DSM 27352.</title>
        <authorList>
            <person name="Gao J."/>
            <person name="Sun J."/>
        </authorList>
    </citation>
    <scope>NUCLEOTIDE SEQUENCE [LARGE SCALE GENOMIC DNA]</scope>
    <source>
        <strain evidence="4 5">DSM 27352</strain>
    </source>
</reference>
<dbReference type="Proteomes" id="UP000281118">
    <property type="component" value="Unassembled WGS sequence"/>
</dbReference>
<dbReference type="GO" id="GO:0016491">
    <property type="term" value="F:oxidoreductase activity"/>
    <property type="evidence" value="ECO:0007669"/>
    <property type="project" value="UniProtKB-KW"/>
</dbReference>